<sequence length="393" mass="44629">MAEKPEGLNKCLRDFSEEARELYLNQSVPYLELPPSPLEFYRDWIGPNKPCIIRNAFNHWPALSRWSPDYFREKLGSKVISVAVTPDGYADAVSDGRFVMPEERSMTFSSLLDVIEGKVEQPGVYYVQKQCSNLTEELPELTPDIEEDIPWMSQALGRSPDAVNFWMGEASAVTSLHKDHYENLYCVISGEKTFILLPPSDRPFIPYGLYPPAVYRQAADGRFEVDEQTDAEKVGVFVVVPWIPLDPLDPDLERYGSYRGARPLLCRVAAGEMLYLPSLWFHHVRQSQGCIAGAASLLPRYYLTTTSLILHHYYLTNNATTTSGRARAASLVLPHYYLATTSLLPHYYYITTTSLIMLLPRQAEPGLHRWCCLTTTSLLPRYYLTTTTSLLPH</sequence>
<dbReference type="GO" id="GO:0005737">
    <property type="term" value="C:cytoplasm"/>
    <property type="evidence" value="ECO:0007669"/>
    <property type="project" value="UniProtKB-SubCell"/>
</dbReference>
<protein>
    <submittedName>
        <fullName evidence="2">Jumonji domain containing 7</fullName>
    </submittedName>
</protein>
<dbReference type="Gene3D" id="2.60.120.10">
    <property type="entry name" value="Jelly Rolls"/>
    <property type="match status" value="1"/>
</dbReference>
<evidence type="ECO:0000313" key="2">
    <source>
        <dbReference type="Ensembl" id="ENSGMOP00000027621.1"/>
    </source>
</evidence>
<dbReference type="GO" id="GO:0046872">
    <property type="term" value="F:metal ion binding"/>
    <property type="evidence" value="ECO:0007669"/>
    <property type="project" value="UniProtKB-KW"/>
</dbReference>
<dbReference type="GeneTree" id="ENSGT00900000141196"/>
<name>A0A8C5A8C4_GADMO</name>
<dbReference type="PANTHER" id="PTHR12461">
    <property type="entry name" value="HYPOXIA-INDUCIBLE FACTOR 1 ALPHA INHIBITOR-RELATED"/>
    <property type="match status" value="1"/>
</dbReference>
<dbReference type="InterPro" id="IPR041667">
    <property type="entry name" value="Cupin_8"/>
</dbReference>
<dbReference type="SUPFAM" id="SSF51197">
    <property type="entry name" value="Clavaminate synthase-like"/>
    <property type="match status" value="1"/>
</dbReference>
<dbReference type="InterPro" id="IPR014710">
    <property type="entry name" value="RmlC-like_jellyroll"/>
</dbReference>
<evidence type="ECO:0000259" key="1">
    <source>
        <dbReference type="PROSITE" id="PS51184"/>
    </source>
</evidence>
<dbReference type="GO" id="GO:0005634">
    <property type="term" value="C:nucleus"/>
    <property type="evidence" value="ECO:0007669"/>
    <property type="project" value="UniProtKB-SubCell"/>
</dbReference>
<dbReference type="InterPro" id="IPR003347">
    <property type="entry name" value="JmjC_dom"/>
</dbReference>
<dbReference type="AlphaFoldDB" id="A0A8C5A8C4"/>
<dbReference type="PROSITE" id="PS51184">
    <property type="entry name" value="JMJC"/>
    <property type="match status" value="1"/>
</dbReference>
<accession>A0A8C5A8C4</accession>
<proteinExistence type="predicted"/>
<dbReference type="Pfam" id="PF13621">
    <property type="entry name" value="Cupin_8"/>
    <property type="match status" value="1"/>
</dbReference>
<dbReference type="GO" id="GO:0016787">
    <property type="term" value="F:hydrolase activity"/>
    <property type="evidence" value="ECO:0007669"/>
    <property type="project" value="UniProtKB-KW"/>
</dbReference>
<dbReference type="PANTHER" id="PTHR12461:SF99">
    <property type="entry name" value="BIFUNCTIONAL PEPTIDASE AND (3S)-LYSYL HYDROXYLASE JMJD7"/>
    <property type="match status" value="1"/>
</dbReference>
<reference evidence="2" key="2">
    <citation type="submission" date="2025-09" db="UniProtKB">
        <authorList>
            <consortium name="Ensembl"/>
        </authorList>
    </citation>
    <scope>IDENTIFICATION</scope>
</reference>
<dbReference type="GO" id="GO:0106155">
    <property type="term" value="F:peptidyl-lysine 3-dioxygenase activity"/>
    <property type="evidence" value="ECO:0007669"/>
    <property type="project" value="UniProtKB-EC"/>
</dbReference>
<feature type="domain" description="JmjC" evidence="1">
    <location>
        <begin position="127"/>
        <end position="314"/>
    </location>
</feature>
<evidence type="ECO:0000313" key="3">
    <source>
        <dbReference type="Proteomes" id="UP000694546"/>
    </source>
</evidence>
<dbReference type="SMART" id="SM00558">
    <property type="entry name" value="JmjC"/>
    <property type="match status" value="1"/>
</dbReference>
<organism evidence="2 3">
    <name type="scientific">Gadus morhua</name>
    <name type="common">Atlantic cod</name>
    <dbReference type="NCBI Taxonomy" id="8049"/>
    <lineage>
        <taxon>Eukaryota</taxon>
        <taxon>Metazoa</taxon>
        <taxon>Chordata</taxon>
        <taxon>Craniata</taxon>
        <taxon>Vertebrata</taxon>
        <taxon>Euteleostomi</taxon>
        <taxon>Actinopterygii</taxon>
        <taxon>Neopterygii</taxon>
        <taxon>Teleostei</taxon>
        <taxon>Neoteleostei</taxon>
        <taxon>Acanthomorphata</taxon>
        <taxon>Zeiogadaria</taxon>
        <taxon>Gadariae</taxon>
        <taxon>Gadiformes</taxon>
        <taxon>Gadoidei</taxon>
        <taxon>Gadidae</taxon>
        <taxon>Gadus</taxon>
    </lineage>
</organism>
<keyword evidence="3" id="KW-1185">Reference proteome</keyword>
<dbReference type="Ensembl" id="ENSGMOT00000042018.1">
    <property type="protein sequence ID" value="ENSGMOP00000027621.1"/>
    <property type="gene ID" value="ENSGMOG00000004910.2"/>
</dbReference>
<dbReference type="Proteomes" id="UP000694546">
    <property type="component" value="Chromosome 5"/>
</dbReference>
<reference evidence="2" key="1">
    <citation type="submission" date="2025-08" db="UniProtKB">
        <authorList>
            <consortium name="Ensembl"/>
        </authorList>
    </citation>
    <scope>IDENTIFICATION</scope>
</reference>